<dbReference type="PANTHER" id="PTHR38454">
    <property type="entry name" value="INTEGRAL MEMBRANE PROTEIN-RELATED"/>
    <property type="match status" value="1"/>
</dbReference>
<dbReference type="Proteomes" id="UP000239872">
    <property type="component" value="Unassembled WGS sequence"/>
</dbReference>
<feature type="transmembrane region" description="Helical" evidence="1">
    <location>
        <begin position="100"/>
        <end position="117"/>
    </location>
</feature>
<organism evidence="2 3">
    <name type="scientific">Flavipsychrobacter stenotrophus</name>
    <dbReference type="NCBI Taxonomy" id="2077091"/>
    <lineage>
        <taxon>Bacteria</taxon>
        <taxon>Pseudomonadati</taxon>
        <taxon>Bacteroidota</taxon>
        <taxon>Chitinophagia</taxon>
        <taxon>Chitinophagales</taxon>
        <taxon>Chitinophagaceae</taxon>
        <taxon>Flavipsychrobacter</taxon>
    </lineage>
</organism>
<protein>
    <recommendedName>
        <fullName evidence="4">Membrane protein YfhO</fullName>
    </recommendedName>
</protein>
<evidence type="ECO:0000313" key="3">
    <source>
        <dbReference type="Proteomes" id="UP000239872"/>
    </source>
</evidence>
<keyword evidence="1" id="KW-0472">Membrane</keyword>
<keyword evidence="1" id="KW-1133">Transmembrane helix</keyword>
<dbReference type="Pfam" id="PF09586">
    <property type="entry name" value="YfhO"/>
    <property type="match status" value="1"/>
</dbReference>
<dbReference type="OrthoDB" id="9772884at2"/>
<keyword evidence="1" id="KW-0812">Transmembrane</keyword>
<feature type="transmembrane region" description="Helical" evidence="1">
    <location>
        <begin position="395"/>
        <end position="414"/>
    </location>
</feature>
<dbReference type="InterPro" id="IPR018580">
    <property type="entry name" value="Uncharacterised_YfhO"/>
</dbReference>
<evidence type="ECO:0008006" key="4">
    <source>
        <dbReference type="Google" id="ProtNLM"/>
    </source>
</evidence>
<dbReference type="EMBL" id="PPSL01000001">
    <property type="protein sequence ID" value="PQJ12712.1"/>
    <property type="molecule type" value="Genomic_DNA"/>
</dbReference>
<feature type="transmembrane region" description="Helical" evidence="1">
    <location>
        <begin position="357"/>
        <end position="375"/>
    </location>
</feature>
<proteinExistence type="predicted"/>
<dbReference type="RefSeq" id="WP_105037596.1">
    <property type="nucleotide sequence ID" value="NZ_PPSL01000001.1"/>
</dbReference>
<evidence type="ECO:0000313" key="2">
    <source>
        <dbReference type="EMBL" id="PQJ12712.1"/>
    </source>
</evidence>
<dbReference type="PANTHER" id="PTHR38454:SF1">
    <property type="entry name" value="INTEGRAL MEMBRANE PROTEIN"/>
    <property type="match status" value="1"/>
</dbReference>
<feature type="transmembrane region" description="Helical" evidence="1">
    <location>
        <begin position="219"/>
        <end position="239"/>
    </location>
</feature>
<keyword evidence="3" id="KW-1185">Reference proteome</keyword>
<feature type="transmembrane region" description="Helical" evidence="1">
    <location>
        <begin position="478"/>
        <end position="501"/>
    </location>
</feature>
<feature type="transmembrane region" description="Helical" evidence="1">
    <location>
        <begin position="782"/>
        <end position="802"/>
    </location>
</feature>
<accession>A0A2S7T0J8</accession>
<feature type="transmembrane region" description="Helical" evidence="1">
    <location>
        <begin position="12"/>
        <end position="30"/>
    </location>
</feature>
<feature type="transmembrane region" description="Helical" evidence="1">
    <location>
        <begin position="508"/>
        <end position="525"/>
    </location>
</feature>
<reference evidence="2 3" key="1">
    <citation type="submission" date="2018-01" db="EMBL/GenBank/DDBJ databases">
        <title>A novel member of the phylum Bacteroidetes isolated from glacier ice.</title>
        <authorList>
            <person name="Liu Q."/>
            <person name="Xin Y.-H."/>
        </authorList>
    </citation>
    <scope>NUCLEOTIDE SEQUENCE [LARGE SCALE GENOMIC DNA]</scope>
    <source>
        <strain evidence="2 3">RB1R16</strain>
    </source>
</reference>
<feature type="transmembrane region" description="Helical" evidence="1">
    <location>
        <begin position="329"/>
        <end position="350"/>
    </location>
</feature>
<feature type="transmembrane region" description="Helical" evidence="1">
    <location>
        <begin position="149"/>
        <end position="165"/>
    </location>
</feature>
<evidence type="ECO:0000256" key="1">
    <source>
        <dbReference type="SAM" id="Phobius"/>
    </source>
</evidence>
<sequence>MQFDFKKIRLDLLAIVVFAVLSLLYCMPQLQGKKLSQHDNISWQGAAHEGMAYHDSTGKDVLWSNSMFGGMPSYTVYVGTANFNYSSYVQTVLQAVGKPAYFFFIAMVCFYILMRVLKVNHWLSMVGAFAYAFSSYNAIIISVGHETKMLTMGYIPAAIAGLYLIYRQKWLPGAALWGVAVCLMTMNNHFQVIYYYLFIFFSMGIVMLFIAIKEGKIKEFLISSVIAIVVGLLGVGPSMPSILTSAEYAKETMRGGESELSGKEKKANGGLDKEYAFRWSNGIGETFCIMIPYLYGGASGEPAEMAPKTREVVGDRADKLPLYWGPQPFLSGPVYFGAIICFLFVLGTIVVKSPHKWWIIAASFLGIMLSWGKNFEGVNYFLFDHLPMLNKFRTPSMALVIPQFLFPLLGFWGVQEYISGKTSKEELLKALKIAAGITAGLCIVLGLGGSMFFSFTGVEDAGYQAELVNLLKQDRASLAMSSSLKSAAFILAAAALLWALVTEKIKPVMMIGGLGLLIAIDMLPVSRDYLNESNYEDASEFDATFQPRPVDEQILKDKDPYYRVLDLSRNTYNDAVQAYFHKCVGGYSPAKMEMYQDLIDRHMSKGYNGEVLNMLNTKYIIVGGQKSAPQVIPNPNACGNAWFVDEVKLVNTADEEINGLTAPQLGDTTIVPGAFQPKKTAIIRNTFKNDLGNGAIGKDSAAFVKLTKYGLDELSFASNNSKDGLAVFSDIYYAKGWKAYVDGKETPIVKADYVLRAIKIPAGPHKIEFQFKPDSFYKGKTVAMASSILILLLCVAAFIPVFKGSNKNEQA</sequence>
<comment type="caution">
    <text evidence="2">The sequence shown here is derived from an EMBL/GenBank/DDBJ whole genome shotgun (WGS) entry which is preliminary data.</text>
</comment>
<gene>
    <name evidence="2" type="ORF">CJD36_002910</name>
</gene>
<dbReference type="AlphaFoldDB" id="A0A2S7T0J8"/>
<feature type="transmembrane region" description="Helical" evidence="1">
    <location>
        <begin position="435"/>
        <end position="458"/>
    </location>
</feature>
<feature type="transmembrane region" description="Helical" evidence="1">
    <location>
        <begin position="193"/>
        <end position="212"/>
    </location>
</feature>
<feature type="transmembrane region" description="Helical" evidence="1">
    <location>
        <begin position="122"/>
        <end position="143"/>
    </location>
</feature>
<name>A0A2S7T0J8_9BACT</name>